<dbReference type="PANTHER" id="PTHR12110">
    <property type="entry name" value="HYDROXYPYRUVATE ISOMERASE"/>
    <property type="match status" value="1"/>
</dbReference>
<proteinExistence type="predicted"/>
<keyword evidence="2" id="KW-0413">Isomerase</keyword>
<dbReference type="AlphaFoldDB" id="A0A1K2IF61"/>
<keyword evidence="3" id="KW-1185">Reference proteome</keyword>
<evidence type="ECO:0000313" key="3">
    <source>
        <dbReference type="Proteomes" id="UP000182544"/>
    </source>
</evidence>
<dbReference type="Gene3D" id="3.20.20.150">
    <property type="entry name" value="Divalent-metal-dependent TIM barrel enzymes"/>
    <property type="match status" value="1"/>
</dbReference>
<dbReference type="Pfam" id="PF01261">
    <property type="entry name" value="AP_endonuc_2"/>
    <property type="match status" value="1"/>
</dbReference>
<name>A0A1K2IF61_9FLAO</name>
<dbReference type="OrthoDB" id="9779184at2"/>
<dbReference type="InterPro" id="IPR050312">
    <property type="entry name" value="IolE/XylAMocC-like"/>
</dbReference>
<dbReference type="GO" id="GO:0016853">
    <property type="term" value="F:isomerase activity"/>
    <property type="evidence" value="ECO:0007669"/>
    <property type="project" value="UniProtKB-KW"/>
</dbReference>
<evidence type="ECO:0000313" key="2">
    <source>
        <dbReference type="EMBL" id="SFZ90928.1"/>
    </source>
</evidence>
<dbReference type="Proteomes" id="UP000182544">
    <property type="component" value="Unassembled WGS sequence"/>
</dbReference>
<sequence>MKTIKGPAIFLAQFMDDKEPFNSLDGLCKWASDLGYKGIQIPTLDKSIIDLDIAADSQTYCDSFKGKINSYGLEITELSTHIQGQLVAVHPAHDIMFDVFVPKALQGKPKERTAWATDQMHKAAKTSKRLGLNAHATFSGSLLWPYVHPWPQQPKGLIELGFKELADRWKPILNTFEDNGVDVCYEVHPVEDIHDGDTFERFLEATGNHKAVNILYDPSHFVLQQLDYIKYIDHYHEFIKAFHVKDSEFNPSGKKGTFGGYNDWKNRAGRYRSLGDGQVDFKKVFSKLTEYGCDVWAVLEWECVIKSPEQGAREGVDFIQNRIIEVTNKRFDDFAGGESDEKQLKKILGL</sequence>
<dbReference type="InterPro" id="IPR036237">
    <property type="entry name" value="Xyl_isomerase-like_sf"/>
</dbReference>
<dbReference type="PANTHER" id="PTHR12110:SF21">
    <property type="entry name" value="XYLOSE ISOMERASE-LIKE TIM BARREL DOMAIN-CONTAINING PROTEIN"/>
    <property type="match status" value="1"/>
</dbReference>
<organism evidence="2 3">
    <name type="scientific">Flaviramulus basaltis</name>
    <dbReference type="NCBI Taxonomy" id="369401"/>
    <lineage>
        <taxon>Bacteria</taxon>
        <taxon>Pseudomonadati</taxon>
        <taxon>Bacteroidota</taxon>
        <taxon>Flavobacteriia</taxon>
        <taxon>Flavobacteriales</taxon>
        <taxon>Flavobacteriaceae</taxon>
        <taxon>Flaviramulus</taxon>
    </lineage>
</organism>
<evidence type="ECO:0000259" key="1">
    <source>
        <dbReference type="Pfam" id="PF01261"/>
    </source>
</evidence>
<protein>
    <submittedName>
        <fullName evidence="2">Sugar phosphate isomerase/epimerase</fullName>
    </submittedName>
</protein>
<dbReference type="InterPro" id="IPR013022">
    <property type="entry name" value="Xyl_isomerase-like_TIM-brl"/>
</dbReference>
<feature type="domain" description="Xylose isomerase-like TIM barrel" evidence="1">
    <location>
        <begin position="29"/>
        <end position="321"/>
    </location>
</feature>
<dbReference type="STRING" id="369401.SAMN05428642_1011253"/>
<accession>A0A1K2IF61</accession>
<gene>
    <name evidence="2" type="ORF">SAMN05428642_1011253</name>
</gene>
<dbReference type="SUPFAM" id="SSF51658">
    <property type="entry name" value="Xylose isomerase-like"/>
    <property type="match status" value="1"/>
</dbReference>
<dbReference type="EMBL" id="FPKV01000001">
    <property type="protein sequence ID" value="SFZ90928.1"/>
    <property type="molecule type" value="Genomic_DNA"/>
</dbReference>
<reference evidence="2 3" key="1">
    <citation type="submission" date="2016-10" db="EMBL/GenBank/DDBJ databases">
        <authorList>
            <person name="de Groot N.N."/>
        </authorList>
    </citation>
    <scope>NUCLEOTIDE SEQUENCE [LARGE SCALE GENOMIC DNA]</scope>
    <source>
        <strain evidence="2 3">DSM 18180</strain>
    </source>
</reference>
<dbReference type="RefSeq" id="WP_072400842.1">
    <property type="nucleotide sequence ID" value="NZ_FPKV01000001.1"/>
</dbReference>